<dbReference type="EMBL" id="VRMG01000006">
    <property type="protein sequence ID" value="TXN30727.1"/>
    <property type="molecule type" value="Genomic_DNA"/>
</dbReference>
<name>A0A5C8UQI0_9MICO</name>
<dbReference type="PANTHER" id="PTHR37820:SF1">
    <property type="entry name" value="CELL DIVISION PROTEIN FTSQ"/>
    <property type="match status" value="1"/>
</dbReference>
<protein>
    <submittedName>
        <fullName evidence="10">FtsQ-type POTRA domain-containing protein</fullName>
    </submittedName>
</protein>
<evidence type="ECO:0000256" key="7">
    <source>
        <dbReference type="ARBA" id="ARBA00023306"/>
    </source>
</evidence>
<keyword evidence="11" id="KW-1185">Reference proteome</keyword>
<evidence type="ECO:0000313" key="11">
    <source>
        <dbReference type="Proteomes" id="UP000321379"/>
    </source>
</evidence>
<evidence type="ECO:0000256" key="2">
    <source>
        <dbReference type="ARBA" id="ARBA00022475"/>
    </source>
</evidence>
<dbReference type="Pfam" id="PF08478">
    <property type="entry name" value="POTRA_1"/>
    <property type="match status" value="1"/>
</dbReference>
<evidence type="ECO:0000256" key="6">
    <source>
        <dbReference type="ARBA" id="ARBA00023136"/>
    </source>
</evidence>
<evidence type="ECO:0000256" key="3">
    <source>
        <dbReference type="ARBA" id="ARBA00022618"/>
    </source>
</evidence>
<dbReference type="InterPro" id="IPR050487">
    <property type="entry name" value="FtsQ_DivIB"/>
</dbReference>
<proteinExistence type="predicted"/>
<dbReference type="PROSITE" id="PS51779">
    <property type="entry name" value="POTRA"/>
    <property type="match status" value="1"/>
</dbReference>
<dbReference type="GO" id="GO:0005886">
    <property type="term" value="C:plasma membrane"/>
    <property type="evidence" value="ECO:0007669"/>
    <property type="project" value="TreeGrafter"/>
</dbReference>
<dbReference type="PANTHER" id="PTHR37820">
    <property type="entry name" value="CELL DIVISION PROTEIN DIVIB"/>
    <property type="match status" value="1"/>
</dbReference>
<feature type="transmembrane region" description="Helical" evidence="8">
    <location>
        <begin position="39"/>
        <end position="60"/>
    </location>
</feature>
<evidence type="ECO:0000313" key="10">
    <source>
        <dbReference type="EMBL" id="TXN30727.1"/>
    </source>
</evidence>
<keyword evidence="6 8" id="KW-0472">Membrane</keyword>
<keyword evidence="5 8" id="KW-1133">Transmembrane helix</keyword>
<keyword evidence="4 8" id="KW-0812">Transmembrane</keyword>
<evidence type="ECO:0000256" key="4">
    <source>
        <dbReference type="ARBA" id="ARBA00022692"/>
    </source>
</evidence>
<organism evidence="10 11">
    <name type="scientific">Lacisediminihabitans profunda</name>
    <dbReference type="NCBI Taxonomy" id="2594790"/>
    <lineage>
        <taxon>Bacteria</taxon>
        <taxon>Bacillati</taxon>
        <taxon>Actinomycetota</taxon>
        <taxon>Actinomycetes</taxon>
        <taxon>Micrococcales</taxon>
        <taxon>Microbacteriaceae</taxon>
        <taxon>Lacisediminihabitans</taxon>
    </lineage>
</organism>
<keyword evidence="2" id="KW-1003">Cell membrane</keyword>
<dbReference type="AlphaFoldDB" id="A0A5C8UQI0"/>
<sequence>MPPADPVAERELKKAARARRRYERGEVRRFTRRSRRRRVAWLSAAITAVVLVGLVTVAVYSPLLALRTVTVVGTTRVDAAAVRNAVGDQVGKPLALVDFARVKAELSRFPLIRSFVTETVPPDTLVIRVTERAPVGSVATASGFSVVDPAGVEIEKSADRPPSLPLIDVGTTGAKGAAFQAAVAVLLALPPSVLGKVDSVTAQTTDDVTLTLTGAGQTVVWGSAENSQLKARVLVALMKTQSPTSAVKYDVSAPTNPVVGPA</sequence>
<comment type="subcellular location">
    <subcellularLocation>
        <location evidence="1">Membrane</location>
    </subcellularLocation>
</comment>
<feature type="domain" description="POTRA" evidence="9">
    <location>
        <begin position="64"/>
        <end position="132"/>
    </location>
</feature>
<evidence type="ECO:0000256" key="1">
    <source>
        <dbReference type="ARBA" id="ARBA00004370"/>
    </source>
</evidence>
<keyword evidence="7" id="KW-0131">Cell cycle</keyword>
<gene>
    <name evidence="10" type="ORF">FVP33_09235</name>
</gene>
<comment type="caution">
    <text evidence="10">The sequence shown here is derived from an EMBL/GenBank/DDBJ whole genome shotgun (WGS) entry which is preliminary data.</text>
</comment>
<keyword evidence="3" id="KW-0132">Cell division</keyword>
<evidence type="ECO:0000256" key="8">
    <source>
        <dbReference type="SAM" id="Phobius"/>
    </source>
</evidence>
<reference evidence="10 11" key="1">
    <citation type="submission" date="2019-08" db="EMBL/GenBank/DDBJ databases">
        <title>Bacterial whole genome sequence for Glaciihabitans sp. CHu50b-6-2.</title>
        <authorList>
            <person name="Jin L."/>
        </authorList>
    </citation>
    <scope>NUCLEOTIDE SEQUENCE [LARGE SCALE GENOMIC DNA]</scope>
    <source>
        <strain evidence="10 11">CHu50b-6-2</strain>
    </source>
</reference>
<dbReference type="InterPro" id="IPR034746">
    <property type="entry name" value="POTRA"/>
</dbReference>
<dbReference type="InterPro" id="IPR013685">
    <property type="entry name" value="POTRA_FtsQ_type"/>
</dbReference>
<accession>A0A5C8UQI0</accession>
<dbReference type="GO" id="GO:0051301">
    <property type="term" value="P:cell division"/>
    <property type="evidence" value="ECO:0007669"/>
    <property type="project" value="UniProtKB-KW"/>
</dbReference>
<dbReference type="Proteomes" id="UP000321379">
    <property type="component" value="Unassembled WGS sequence"/>
</dbReference>
<dbReference type="Gene3D" id="3.10.20.310">
    <property type="entry name" value="membrane protein fhac"/>
    <property type="match status" value="1"/>
</dbReference>
<evidence type="ECO:0000259" key="9">
    <source>
        <dbReference type="PROSITE" id="PS51779"/>
    </source>
</evidence>
<evidence type="ECO:0000256" key="5">
    <source>
        <dbReference type="ARBA" id="ARBA00022989"/>
    </source>
</evidence>